<evidence type="ECO:0000313" key="2">
    <source>
        <dbReference type="Proteomes" id="UP000178817"/>
    </source>
</evidence>
<evidence type="ECO:0000313" key="1">
    <source>
        <dbReference type="EMBL" id="OHA82577.1"/>
    </source>
</evidence>
<dbReference type="STRING" id="1802726.A3B07_01425"/>
<protein>
    <recommendedName>
        <fullName evidence="3">Glycosyltransferase 2-like domain-containing protein</fullName>
    </recommendedName>
</protein>
<sequence length="224" mass="25664">MDERKSGIHYVINKRKVLTTKTMSHNILSISVMAHPSREEYFPHLKEQLGDVPFSIDYENLGVWPNCRNAWLSYDPKASFHVVIQDDAIVCNNFQERAEEVINNASRVMGDKPFALSFYYGNKKEFADEANRGLEQGYVVRSRPGWGVAICLPTTVIHDMVKECDTFSEPQDDERITRFLLNHNMEVYFPMPSLIDHRTTNETPSLVGDPGENRCAFAFVDSPK</sequence>
<proteinExistence type="predicted"/>
<comment type="caution">
    <text evidence="1">The sequence shown here is derived from an EMBL/GenBank/DDBJ whole genome shotgun (WGS) entry which is preliminary data.</text>
</comment>
<gene>
    <name evidence="1" type="ORF">A3B07_01425</name>
</gene>
<evidence type="ECO:0008006" key="3">
    <source>
        <dbReference type="Google" id="ProtNLM"/>
    </source>
</evidence>
<accession>A0A1G2SC17</accession>
<reference evidence="1 2" key="1">
    <citation type="journal article" date="2016" name="Nat. Commun.">
        <title>Thousands of microbial genomes shed light on interconnected biogeochemical processes in an aquifer system.</title>
        <authorList>
            <person name="Anantharaman K."/>
            <person name="Brown C.T."/>
            <person name="Hug L.A."/>
            <person name="Sharon I."/>
            <person name="Castelle C.J."/>
            <person name="Probst A.J."/>
            <person name="Thomas B.C."/>
            <person name="Singh A."/>
            <person name="Wilkins M.J."/>
            <person name="Karaoz U."/>
            <person name="Brodie E.L."/>
            <person name="Williams K.H."/>
            <person name="Hubbard S.S."/>
            <person name="Banfield J.F."/>
        </authorList>
    </citation>
    <scope>NUCLEOTIDE SEQUENCE [LARGE SCALE GENOMIC DNA]</scope>
</reference>
<dbReference type="EMBL" id="MHUV01000005">
    <property type="protein sequence ID" value="OHA82577.1"/>
    <property type="molecule type" value="Genomic_DNA"/>
</dbReference>
<organism evidence="1 2">
    <name type="scientific">Candidatus Yonathbacteria bacterium RIFCSPLOWO2_01_FULL_43_27</name>
    <dbReference type="NCBI Taxonomy" id="1802726"/>
    <lineage>
        <taxon>Bacteria</taxon>
        <taxon>Candidatus Yonathiibacteriota</taxon>
    </lineage>
</organism>
<name>A0A1G2SC17_9BACT</name>
<dbReference type="Proteomes" id="UP000178817">
    <property type="component" value="Unassembled WGS sequence"/>
</dbReference>
<dbReference type="AlphaFoldDB" id="A0A1G2SC17"/>